<evidence type="ECO:0000259" key="2">
    <source>
        <dbReference type="Pfam" id="PF14810"/>
    </source>
</evidence>
<dbReference type="Gene3D" id="2.30.130.10">
    <property type="entry name" value="PUA domain"/>
    <property type="match status" value="1"/>
</dbReference>
<dbReference type="AlphaFoldDB" id="A0A9Q4C1E9"/>
<dbReference type="RefSeq" id="WP_266085868.1">
    <property type="nucleotide sequence ID" value="NZ_RKLV01000002.1"/>
</dbReference>
<feature type="domain" description="PUA" evidence="1">
    <location>
        <begin position="76"/>
        <end position="145"/>
    </location>
</feature>
<dbReference type="InterPro" id="IPR002478">
    <property type="entry name" value="PUA"/>
</dbReference>
<dbReference type="InterPro" id="IPR036974">
    <property type="entry name" value="PUA_sf"/>
</dbReference>
<feature type="domain" description="tRNA-guanine transglycosylase patch-forming" evidence="2">
    <location>
        <begin position="6"/>
        <end position="74"/>
    </location>
</feature>
<dbReference type="PROSITE" id="PS50890">
    <property type="entry name" value="PUA"/>
    <property type="match status" value="1"/>
</dbReference>
<dbReference type="Pfam" id="PF14810">
    <property type="entry name" value="TGT_C2"/>
    <property type="match status" value="1"/>
</dbReference>
<organism evidence="3 4">
    <name type="scientific">Halorutilus salinus</name>
    <dbReference type="NCBI Taxonomy" id="2487751"/>
    <lineage>
        <taxon>Archaea</taxon>
        <taxon>Methanobacteriati</taxon>
        <taxon>Methanobacteriota</taxon>
        <taxon>Stenosarchaea group</taxon>
        <taxon>Halobacteria</taxon>
        <taxon>Halorutilales</taxon>
        <taxon>Halorutilaceae</taxon>
        <taxon>Halorutilus</taxon>
    </lineage>
</organism>
<accession>A0A9Q4C1E9</accession>
<dbReference type="EMBL" id="RKLV01000002">
    <property type="protein sequence ID" value="MCX2818172.1"/>
    <property type="molecule type" value="Genomic_DNA"/>
</dbReference>
<evidence type="ECO:0000259" key="1">
    <source>
        <dbReference type="Pfam" id="PF01472"/>
    </source>
</evidence>
<evidence type="ECO:0000313" key="3">
    <source>
        <dbReference type="EMBL" id="MCX2818172.1"/>
    </source>
</evidence>
<dbReference type="InterPro" id="IPR038250">
    <property type="entry name" value="TGT_C2_sf"/>
</dbReference>
<name>A0A9Q4C1E9_9EURY</name>
<dbReference type="CDD" id="cd21149">
    <property type="entry name" value="PUA_archaeosine_TGT"/>
    <property type="match status" value="1"/>
</dbReference>
<proteinExistence type="predicted"/>
<dbReference type="SUPFAM" id="SSF88697">
    <property type="entry name" value="PUA domain-like"/>
    <property type="match status" value="1"/>
</dbReference>
<dbReference type="Pfam" id="PF01472">
    <property type="entry name" value="PUA"/>
    <property type="match status" value="1"/>
</dbReference>
<keyword evidence="4" id="KW-1185">Reference proteome</keyword>
<dbReference type="GO" id="GO:0003723">
    <property type="term" value="F:RNA binding"/>
    <property type="evidence" value="ECO:0007669"/>
    <property type="project" value="InterPro"/>
</dbReference>
<dbReference type="InterPro" id="IPR029402">
    <property type="entry name" value="TGT_C2"/>
</dbReference>
<protein>
    <submittedName>
        <fullName evidence="3">Pseudouridine synthase</fullName>
    </submittedName>
</protein>
<dbReference type="SUPFAM" id="SSF88802">
    <property type="entry name" value="Pre-PUA domain"/>
    <property type="match status" value="1"/>
</dbReference>
<dbReference type="InterPro" id="IPR015947">
    <property type="entry name" value="PUA-like_sf"/>
</dbReference>
<dbReference type="Gene3D" id="3.10.450.90">
    <property type="entry name" value="ArcTGT, C2 domain"/>
    <property type="match status" value="1"/>
</dbReference>
<comment type="caution">
    <text evidence="3">The sequence shown here is derived from an EMBL/GenBank/DDBJ whole genome shotgun (WGS) entry which is preliminary data.</text>
</comment>
<dbReference type="Proteomes" id="UP001149411">
    <property type="component" value="Unassembled WGS sequence"/>
</dbReference>
<gene>
    <name evidence="3" type="ORF">EGH25_02245</name>
</gene>
<reference evidence="3" key="1">
    <citation type="submission" date="2022-09" db="EMBL/GenBank/DDBJ databases">
        <title>Haloadaptaus new haloarchaeum isolated from saline soil.</title>
        <authorList>
            <person name="Duran-Viseras A."/>
            <person name="Sanchez-Porro C."/>
            <person name="Ventosa A."/>
        </authorList>
    </citation>
    <scope>NUCLEOTIDE SEQUENCE</scope>
    <source>
        <strain evidence="3">F3-133</strain>
    </source>
</reference>
<sequence>MDDLSKVRTVADYQFGRGAGDALFPDDAEFRNTRTGRVSQVLHDGGRLATLKTDGRLTLSDTAGERLHQAFEPPRGRVEFGDESVPYLRDGKNGFAKFVERVDDDVRAGDEVLVTGPDDEFVTTGRAELCADEMRDFGTGVAVLVR</sequence>
<evidence type="ECO:0000313" key="4">
    <source>
        <dbReference type="Proteomes" id="UP001149411"/>
    </source>
</evidence>